<organism evidence="4 5">
    <name type="scientific">Cupriavidus plantarum</name>
    <dbReference type="NCBI Taxonomy" id="942865"/>
    <lineage>
        <taxon>Bacteria</taxon>
        <taxon>Pseudomonadati</taxon>
        <taxon>Pseudomonadota</taxon>
        <taxon>Betaproteobacteria</taxon>
        <taxon>Burkholderiales</taxon>
        <taxon>Burkholderiaceae</taxon>
        <taxon>Cupriavidus</taxon>
    </lineage>
</organism>
<evidence type="ECO:0000259" key="3">
    <source>
        <dbReference type="SMART" id="SM00822"/>
    </source>
</evidence>
<dbReference type="InterPro" id="IPR002347">
    <property type="entry name" value="SDR_fam"/>
</dbReference>
<comment type="caution">
    <text evidence="4">The sequence shown here is derived from an EMBL/GenBank/DDBJ whole genome shotgun (WGS) entry which is preliminary data.</text>
</comment>
<dbReference type="AlphaFoldDB" id="A0A316F9J0"/>
<dbReference type="RefSeq" id="WP_109583975.1">
    <property type="nucleotide sequence ID" value="NZ_CAJPUX010000005.1"/>
</dbReference>
<keyword evidence="5" id="KW-1185">Reference proteome</keyword>
<name>A0A316F9J0_9BURK</name>
<evidence type="ECO:0000313" key="4">
    <source>
        <dbReference type="EMBL" id="PWK33894.1"/>
    </source>
</evidence>
<dbReference type="InterPro" id="IPR057326">
    <property type="entry name" value="KR_dom"/>
</dbReference>
<dbReference type="GeneID" id="98342886"/>
<dbReference type="SUPFAM" id="SSF51735">
    <property type="entry name" value="NAD(P)-binding Rossmann-fold domains"/>
    <property type="match status" value="1"/>
</dbReference>
<dbReference type="Proteomes" id="UP000245754">
    <property type="component" value="Unassembled WGS sequence"/>
</dbReference>
<protein>
    <submittedName>
        <fullName evidence="4">NAD(P)-dependent dehydrogenase (Short-subunit alcohol dehydrogenase family)</fullName>
    </submittedName>
</protein>
<feature type="domain" description="Ketoreductase" evidence="3">
    <location>
        <begin position="10"/>
        <end position="195"/>
    </location>
</feature>
<dbReference type="InterPro" id="IPR036291">
    <property type="entry name" value="NAD(P)-bd_dom_sf"/>
</dbReference>
<reference evidence="4 5" key="1">
    <citation type="submission" date="2018-05" db="EMBL/GenBank/DDBJ databases">
        <title>Genomic Encyclopedia of Type Strains, Phase IV (KMG-V): Genome sequencing to study the core and pangenomes of soil and plant-associated prokaryotes.</title>
        <authorList>
            <person name="Whitman W."/>
        </authorList>
    </citation>
    <scope>NUCLEOTIDE SEQUENCE [LARGE SCALE GENOMIC DNA]</scope>
    <source>
        <strain evidence="4 5">SLV-132</strain>
    </source>
</reference>
<dbReference type="GO" id="GO:0016491">
    <property type="term" value="F:oxidoreductase activity"/>
    <property type="evidence" value="ECO:0007669"/>
    <property type="project" value="UniProtKB-KW"/>
</dbReference>
<gene>
    <name evidence="4" type="ORF">C7419_103213</name>
</gene>
<evidence type="ECO:0000256" key="1">
    <source>
        <dbReference type="ARBA" id="ARBA00006484"/>
    </source>
</evidence>
<dbReference type="PANTHER" id="PTHR43943:SF17">
    <property type="entry name" value="3-PHENYLPROPIONATE-DIHYDRODIOL_CINNAMIC ACID-DIHYDRODIOL DEHYDROGENASE"/>
    <property type="match status" value="1"/>
</dbReference>
<dbReference type="OrthoDB" id="9803333at2"/>
<evidence type="ECO:0000256" key="2">
    <source>
        <dbReference type="ARBA" id="ARBA00023002"/>
    </source>
</evidence>
<dbReference type="CDD" id="cd05233">
    <property type="entry name" value="SDR_c"/>
    <property type="match status" value="1"/>
</dbReference>
<dbReference type="SMART" id="SM00822">
    <property type="entry name" value="PKS_KR"/>
    <property type="match status" value="1"/>
</dbReference>
<dbReference type="Pfam" id="PF13561">
    <property type="entry name" value="adh_short_C2"/>
    <property type="match status" value="1"/>
</dbReference>
<dbReference type="PANTHER" id="PTHR43943">
    <property type="entry name" value="DEHYDROGENASE/REDUCTASE (SDR FAMILY) MEMBER 4"/>
    <property type="match status" value="1"/>
</dbReference>
<dbReference type="EMBL" id="QGGT01000003">
    <property type="protein sequence ID" value="PWK33894.1"/>
    <property type="molecule type" value="Genomic_DNA"/>
</dbReference>
<sequence>MSKLFDMSGRVAVLTGSTKGMGLAMARALGEAGAKVIVSGRSAEVSEKVAAELKASGITATGIPCDIADSASVAKFAEAALATYGRVDALVLNAAASAVVGTILGQGADKLDDVIAGNVRGNLELVNALAPQMIERRDGSITFMSSIAARRSSPMLALYSVSKATIDMLMRNFAQTLGPHNINVNSINPGPVRTDFSRDALWGDPEREKMLAGNIPMRRIAEADDVAGLALLLASPAGRYISGQSIGVDGGITA</sequence>
<evidence type="ECO:0000313" key="5">
    <source>
        <dbReference type="Proteomes" id="UP000245754"/>
    </source>
</evidence>
<proteinExistence type="inferred from homology"/>
<keyword evidence="2" id="KW-0560">Oxidoreductase</keyword>
<accession>A0A316F9J0</accession>
<dbReference type="FunFam" id="3.40.50.720:FF:000084">
    <property type="entry name" value="Short-chain dehydrogenase reductase"/>
    <property type="match status" value="1"/>
</dbReference>
<dbReference type="PRINTS" id="PR00081">
    <property type="entry name" value="GDHRDH"/>
</dbReference>
<comment type="similarity">
    <text evidence="1">Belongs to the short-chain dehydrogenases/reductases (SDR) family.</text>
</comment>
<dbReference type="Gene3D" id="3.40.50.720">
    <property type="entry name" value="NAD(P)-binding Rossmann-like Domain"/>
    <property type="match status" value="1"/>
</dbReference>